<feature type="binding site" evidence="6">
    <location>
        <position position="259"/>
    </location>
    <ligand>
        <name>pyridoxal 5'-phosphate</name>
        <dbReference type="ChEBI" id="CHEBI:597326"/>
    </ligand>
</feature>
<dbReference type="PRINTS" id="PR01179">
    <property type="entry name" value="ODADCRBXLASE"/>
</dbReference>
<dbReference type="InterPro" id="IPR029066">
    <property type="entry name" value="PLP-binding_barrel"/>
</dbReference>
<feature type="binding site" evidence="6">
    <location>
        <position position="401"/>
    </location>
    <ligand>
        <name>pyridoxal 5'-phosphate</name>
        <dbReference type="ChEBI" id="CHEBI:597326"/>
    </ligand>
</feature>
<dbReference type="PROSITE" id="PS00878">
    <property type="entry name" value="ODR_DC_2_1"/>
    <property type="match status" value="1"/>
</dbReference>
<proteinExistence type="inferred from homology"/>
<evidence type="ECO:0000256" key="2">
    <source>
        <dbReference type="ARBA" id="ARBA00022793"/>
    </source>
</evidence>
<comment type="similarity">
    <text evidence="6">Belongs to the Orn/Lys/Arg decarboxylase class-II family. LysA subfamily.</text>
</comment>
<dbReference type="InterPro" id="IPR009006">
    <property type="entry name" value="Ala_racemase/Decarboxylase_C"/>
</dbReference>
<dbReference type="PRINTS" id="PR01181">
    <property type="entry name" value="DAPDCRBXLASE"/>
</dbReference>
<dbReference type="CDD" id="cd06828">
    <property type="entry name" value="PLPDE_III_DapDC"/>
    <property type="match status" value="1"/>
</dbReference>
<comment type="pathway">
    <text evidence="6 9">Amino-acid biosynthesis; L-lysine biosynthesis via DAP pathway; L-lysine from DL-2,6-diaminopimelate: step 1/1.</text>
</comment>
<evidence type="ECO:0000256" key="4">
    <source>
        <dbReference type="ARBA" id="ARBA00023154"/>
    </source>
</evidence>
<protein>
    <recommendedName>
        <fullName evidence="6 7">Diaminopimelate decarboxylase</fullName>
        <shortName evidence="6">DAP decarboxylase</shortName>
        <shortName evidence="6">DAPDC</shortName>
        <ecNumber evidence="6 7">4.1.1.20</ecNumber>
    </recommendedName>
</protein>
<evidence type="ECO:0000256" key="6">
    <source>
        <dbReference type="HAMAP-Rule" id="MF_02120"/>
    </source>
</evidence>
<feature type="binding site" evidence="6">
    <location>
        <begin position="301"/>
        <end position="304"/>
    </location>
    <ligand>
        <name>pyridoxal 5'-phosphate</name>
        <dbReference type="ChEBI" id="CHEBI:597326"/>
    </ligand>
</feature>
<comment type="caution">
    <text evidence="11">The sequence shown here is derived from an EMBL/GenBank/DDBJ whole genome shotgun (WGS) entry which is preliminary data.</text>
</comment>
<evidence type="ECO:0000313" key="12">
    <source>
        <dbReference type="Proteomes" id="UP000095705"/>
    </source>
</evidence>
<comment type="cofactor">
    <cofactor evidence="1 6 8 9">
        <name>pyridoxal 5'-phosphate</name>
        <dbReference type="ChEBI" id="CHEBI:597326"/>
    </cofactor>
</comment>
<dbReference type="HAMAP" id="MF_02120">
    <property type="entry name" value="LysA"/>
    <property type="match status" value="1"/>
</dbReference>
<dbReference type="UniPathway" id="UPA00034">
    <property type="reaction ID" value="UER00027"/>
</dbReference>
<dbReference type="EMBL" id="MEHK01000001">
    <property type="protein sequence ID" value="OEJ30923.1"/>
    <property type="molecule type" value="Genomic_DNA"/>
</dbReference>
<dbReference type="Proteomes" id="UP000095705">
    <property type="component" value="Unassembled WGS sequence"/>
</dbReference>
<dbReference type="RefSeq" id="WP_069919070.1">
    <property type="nucleotide sequence ID" value="NZ_MEHK01000001.1"/>
</dbReference>
<dbReference type="AlphaFoldDB" id="A0A1E5PN87"/>
<accession>A0A1E5PN87</accession>
<evidence type="ECO:0000256" key="9">
    <source>
        <dbReference type="RuleBase" id="RU003738"/>
    </source>
</evidence>
<dbReference type="InterPro" id="IPR022653">
    <property type="entry name" value="De-COase2_pyr-phos_BS"/>
</dbReference>
<dbReference type="InterPro" id="IPR002986">
    <property type="entry name" value="DAP_deCOOHase_LysA"/>
</dbReference>
<dbReference type="Pfam" id="PF02784">
    <property type="entry name" value="Orn_Arg_deC_N"/>
    <property type="match status" value="1"/>
</dbReference>
<evidence type="ECO:0000313" key="11">
    <source>
        <dbReference type="EMBL" id="OEJ30923.1"/>
    </source>
</evidence>
<dbReference type="FunFam" id="3.20.20.10:FF:000003">
    <property type="entry name" value="Diaminopimelate decarboxylase"/>
    <property type="match status" value="1"/>
</dbReference>
<keyword evidence="4 6" id="KW-0457">Lysine biosynthesis</keyword>
<organism evidence="11 12">
    <name type="scientific">Streptomyces subrutilus</name>
    <dbReference type="NCBI Taxonomy" id="36818"/>
    <lineage>
        <taxon>Bacteria</taxon>
        <taxon>Bacillati</taxon>
        <taxon>Actinomycetota</taxon>
        <taxon>Actinomycetes</taxon>
        <taxon>Kitasatosporales</taxon>
        <taxon>Streptomycetaceae</taxon>
        <taxon>Streptomyces</taxon>
    </lineage>
</organism>
<evidence type="ECO:0000256" key="8">
    <source>
        <dbReference type="PIRSR" id="PIRSR600183-50"/>
    </source>
</evidence>
<feature type="active site" description="Proton donor" evidence="8">
    <location>
        <position position="371"/>
    </location>
</feature>
<dbReference type="InterPro" id="IPR000183">
    <property type="entry name" value="Orn/DAP/Arg_de-COase"/>
</dbReference>
<feature type="binding site" evidence="6">
    <location>
        <position position="304"/>
    </location>
    <ligand>
        <name>substrate</name>
    </ligand>
</feature>
<feature type="binding site" evidence="6">
    <location>
        <position position="372"/>
    </location>
    <ligand>
        <name>substrate</name>
    </ligand>
</feature>
<feature type="modified residue" description="N6-(pyridoxal phosphate)lysine" evidence="6 8">
    <location>
        <position position="78"/>
    </location>
</feature>
<feature type="binding site" evidence="6">
    <location>
        <position position="344"/>
    </location>
    <ligand>
        <name>substrate</name>
    </ligand>
</feature>
<reference evidence="11 12" key="1">
    <citation type="submission" date="2016-08" db="EMBL/GenBank/DDBJ databases">
        <title>The complete genome of Streptomyces subrutilus 10-1-1.</title>
        <authorList>
            <person name="Chen X."/>
        </authorList>
    </citation>
    <scope>NUCLEOTIDE SEQUENCE [LARGE SCALE GENOMIC DNA]</scope>
    <source>
        <strain evidence="11 12">10-1-1</strain>
    </source>
</reference>
<dbReference type="SUPFAM" id="SSF50621">
    <property type="entry name" value="Alanine racemase C-terminal domain-like"/>
    <property type="match status" value="1"/>
</dbReference>
<dbReference type="PANTHER" id="PTHR43727">
    <property type="entry name" value="DIAMINOPIMELATE DECARBOXYLASE"/>
    <property type="match status" value="1"/>
</dbReference>
<dbReference type="InterPro" id="IPR022644">
    <property type="entry name" value="De-COase2_N"/>
</dbReference>
<dbReference type="EC" id="4.1.1.20" evidence="6 7"/>
<comment type="catalytic activity">
    <reaction evidence="6 9">
        <text>meso-2,6-diaminopimelate + H(+) = L-lysine + CO2</text>
        <dbReference type="Rhea" id="RHEA:15101"/>
        <dbReference type="ChEBI" id="CHEBI:15378"/>
        <dbReference type="ChEBI" id="CHEBI:16526"/>
        <dbReference type="ChEBI" id="CHEBI:32551"/>
        <dbReference type="ChEBI" id="CHEBI:57791"/>
        <dbReference type="EC" id="4.1.1.20"/>
    </reaction>
</comment>
<feature type="binding site" evidence="6">
    <location>
        <position position="340"/>
    </location>
    <ligand>
        <name>substrate</name>
    </ligand>
</feature>
<dbReference type="GO" id="GO:0009089">
    <property type="term" value="P:lysine biosynthetic process via diaminopimelate"/>
    <property type="evidence" value="ECO:0007669"/>
    <property type="project" value="UniProtKB-UniRule"/>
</dbReference>
<dbReference type="PANTHER" id="PTHR43727:SF2">
    <property type="entry name" value="GROUP IV DECARBOXYLASE"/>
    <property type="match status" value="1"/>
</dbReference>
<evidence type="ECO:0000256" key="3">
    <source>
        <dbReference type="ARBA" id="ARBA00022898"/>
    </source>
</evidence>
<dbReference type="STRING" id="36818.BGK67_05800"/>
<feature type="binding site" evidence="6">
    <location>
        <position position="401"/>
    </location>
    <ligand>
        <name>substrate</name>
    </ligand>
</feature>
<name>A0A1E5PN87_9ACTN</name>
<feature type="domain" description="Orn/DAP/Arg decarboxylase 2 N-terminal" evidence="10">
    <location>
        <begin position="55"/>
        <end position="307"/>
    </location>
</feature>
<dbReference type="GO" id="GO:0008836">
    <property type="term" value="F:diaminopimelate decarboxylase activity"/>
    <property type="evidence" value="ECO:0007669"/>
    <property type="project" value="UniProtKB-UniRule"/>
</dbReference>
<keyword evidence="12" id="KW-1185">Reference proteome</keyword>
<evidence type="ECO:0000259" key="10">
    <source>
        <dbReference type="Pfam" id="PF02784"/>
    </source>
</evidence>
<evidence type="ECO:0000256" key="7">
    <source>
        <dbReference type="NCBIfam" id="TIGR01048"/>
    </source>
</evidence>
<comment type="subunit">
    <text evidence="6">Homodimer.</text>
</comment>
<dbReference type="NCBIfam" id="TIGR01048">
    <property type="entry name" value="lysA"/>
    <property type="match status" value="1"/>
</dbReference>
<dbReference type="Gene3D" id="3.20.20.10">
    <property type="entry name" value="Alanine racemase"/>
    <property type="match status" value="1"/>
</dbReference>
<sequence>MTTALLSEGRAGADDLSIWPASTTRLAHGGLAVGGVSLAEAAERFDTPVYVLDEGEVRGRCRTYRDAFPDTDVLYAAKAFLSRAVVRWVQEEGLGLDVCSAGELELAVTAGFPPERIVLHGNAKSPRDLAAALRLGVGRIVIDGPSEIARIAAAVGPGGRQKVMVRVVPGVTAGGHDKIRTGTEDQKFGLSLTDGGAQHAIARILGRPRLELTGLHCHIGSQITDVRPYLVALRRMVGLMARVRDTHGLVLPELDLGGGHGVAYRPGEPALDPAALARRMRAELVAGCATAGLAVPRLLIEPGRAVVGPAGVVLYRVLAVKRTGEKVFVAVDGGMSDNPRPALYGVRYAPRLVGRASAAAPRTAMVVGRHCEAGDVLAADVELPGDVRPGDLLAVPVAGAYQLSMASGYNLVGRPAVVAVHEGSARVLVRRETLEDFRTRDIGA</sequence>
<evidence type="ECO:0000256" key="1">
    <source>
        <dbReference type="ARBA" id="ARBA00001933"/>
    </source>
</evidence>
<keyword evidence="3 6" id="KW-0663">Pyridoxal phosphate</keyword>
<dbReference type="Gene3D" id="2.40.37.10">
    <property type="entry name" value="Lyase, Ornithine Decarboxylase, Chain A, domain 1"/>
    <property type="match status" value="1"/>
</dbReference>
<dbReference type="SUPFAM" id="SSF51419">
    <property type="entry name" value="PLP-binding barrel"/>
    <property type="match status" value="1"/>
</dbReference>
<keyword evidence="5 6" id="KW-0456">Lyase</keyword>
<keyword evidence="2 6" id="KW-0210">Decarboxylase</keyword>
<dbReference type="OrthoDB" id="9802241at2"/>
<keyword evidence="6" id="KW-0028">Amino-acid biosynthesis</keyword>
<gene>
    <name evidence="6" type="primary">lysA</name>
    <name evidence="11" type="ORF">BGK67_05800</name>
</gene>
<evidence type="ECO:0000256" key="5">
    <source>
        <dbReference type="ARBA" id="ARBA00023239"/>
    </source>
</evidence>
<dbReference type="GO" id="GO:0030170">
    <property type="term" value="F:pyridoxal phosphate binding"/>
    <property type="evidence" value="ECO:0007669"/>
    <property type="project" value="UniProtKB-UniRule"/>
</dbReference>
<comment type="function">
    <text evidence="6">Specifically catalyzes the decarboxylation of meso-diaminopimelate (meso-DAP) to L-lysine.</text>
</comment>